<dbReference type="Proteomes" id="UP000216943">
    <property type="component" value="Unassembled WGS sequence"/>
</dbReference>
<protein>
    <submittedName>
        <fullName evidence="5">ACP synthase</fullName>
    </submittedName>
</protein>
<evidence type="ECO:0000256" key="2">
    <source>
        <dbReference type="ARBA" id="ARBA00022723"/>
    </source>
</evidence>
<dbReference type="SUPFAM" id="SSF56214">
    <property type="entry name" value="4'-phosphopantetheinyl transferase"/>
    <property type="match status" value="1"/>
</dbReference>
<dbReference type="OrthoDB" id="389495at2"/>
<proteinExistence type="predicted"/>
<evidence type="ECO:0000259" key="4">
    <source>
        <dbReference type="Pfam" id="PF01648"/>
    </source>
</evidence>
<dbReference type="InterPro" id="IPR037143">
    <property type="entry name" value="4-PPantetheinyl_Trfase_dom_sf"/>
</dbReference>
<accession>A0A269TJJ4</accession>
<dbReference type="GO" id="GO:0000287">
    <property type="term" value="F:magnesium ion binding"/>
    <property type="evidence" value="ECO:0007669"/>
    <property type="project" value="InterPro"/>
</dbReference>
<gene>
    <name evidence="5" type="ORF">CJJ23_01225</name>
</gene>
<evidence type="ECO:0000313" key="6">
    <source>
        <dbReference type="Proteomes" id="UP000216943"/>
    </source>
</evidence>
<evidence type="ECO:0000256" key="1">
    <source>
        <dbReference type="ARBA" id="ARBA00022679"/>
    </source>
</evidence>
<dbReference type="Gene3D" id="3.90.470.20">
    <property type="entry name" value="4'-phosphopantetheinyl transferase domain"/>
    <property type="match status" value="1"/>
</dbReference>
<dbReference type="AlphaFoldDB" id="A0A269TJJ4"/>
<keyword evidence="1" id="KW-0808">Transferase</keyword>
<comment type="caution">
    <text evidence="5">The sequence shown here is derived from an EMBL/GenBank/DDBJ whole genome shotgun (WGS) entry which is preliminary data.</text>
</comment>
<evidence type="ECO:0000313" key="5">
    <source>
        <dbReference type="EMBL" id="PAK21557.1"/>
    </source>
</evidence>
<dbReference type="GO" id="GO:0008897">
    <property type="term" value="F:holo-[acyl-carrier-protein] synthase activity"/>
    <property type="evidence" value="ECO:0007669"/>
    <property type="project" value="InterPro"/>
</dbReference>
<dbReference type="NCBIfam" id="TIGR00556">
    <property type="entry name" value="pantethn_trn"/>
    <property type="match status" value="1"/>
</dbReference>
<sequence length="98" mass="11576">MLGIDLTNVKRFENIGLKFAQRILSKREYEEFLISENQPLFLARTWAIKEAIYKADNNYFSFKEIELVKKNKQWTFPGFAISISHEDNYVIAIALKKE</sequence>
<dbReference type="Pfam" id="PF01648">
    <property type="entry name" value="ACPS"/>
    <property type="match status" value="1"/>
</dbReference>
<evidence type="ECO:0000256" key="3">
    <source>
        <dbReference type="ARBA" id="ARBA00022842"/>
    </source>
</evidence>
<dbReference type="EMBL" id="NQNY01000003">
    <property type="protein sequence ID" value="PAK21557.1"/>
    <property type="molecule type" value="Genomic_DNA"/>
</dbReference>
<dbReference type="GO" id="GO:0006633">
    <property type="term" value="P:fatty acid biosynthetic process"/>
    <property type="evidence" value="ECO:0007669"/>
    <property type="project" value="InterPro"/>
</dbReference>
<name>A0A269TJJ4_9BACT</name>
<feature type="domain" description="4'-phosphopantetheinyl transferase" evidence="4">
    <location>
        <begin position="2"/>
        <end position="73"/>
    </location>
</feature>
<dbReference type="InterPro" id="IPR004568">
    <property type="entry name" value="Ppantetheine-prot_Trfase_dom"/>
</dbReference>
<dbReference type="InterPro" id="IPR008278">
    <property type="entry name" value="4-PPantetheinyl_Trfase_dom"/>
</dbReference>
<keyword evidence="2" id="KW-0479">Metal-binding</keyword>
<keyword evidence="3" id="KW-0460">Magnesium</keyword>
<reference evidence="6" key="1">
    <citation type="submission" date="2017-08" db="EMBL/GenBank/DDBJ databases">
        <authorList>
            <person name="Alvarez-Ponce D."/>
            <person name="Weitzman C.L."/>
            <person name="Tillett R.L."/>
            <person name="Sandmeier F.C."/>
            <person name="Tracy C.R."/>
        </authorList>
    </citation>
    <scope>NUCLEOTIDE SEQUENCE [LARGE SCALE GENOMIC DNA]</scope>
    <source>
        <strain evidence="6">723</strain>
    </source>
</reference>
<organism evidence="5 6">
    <name type="scientific">Mycoplasmopsis agassizii</name>
    <dbReference type="NCBI Taxonomy" id="33922"/>
    <lineage>
        <taxon>Bacteria</taxon>
        <taxon>Bacillati</taxon>
        <taxon>Mycoplasmatota</taxon>
        <taxon>Mycoplasmoidales</taxon>
        <taxon>Metamycoplasmataceae</taxon>
        <taxon>Mycoplasmopsis</taxon>
    </lineage>
</organism>
<dbReference type="RefSeq" id="WP_095334570.1">
    <property type="nucleotide sequence ID" value="NZ_NQNY01000003.1"/>
</dbReference>